<dbReference type="OrthoDB" id="9800788at2"/>
<organism evidence="2 3">
    <name type="scientific">Rhizobium lusitanum</name>
    <dbReference type="NCBI Taxonomy" id="293958"/>
    <lineage>
        <taxon>Bacteria</taxon>
        <taxon>Pseudomonadati</taxon>
        <taxon>Pseudomonadota</taxon>
        <taxon>Alphaproteobacteria</taxon>
        <taxon>Hyphomicrobiales</taxon>
        <taxon>Rhizobiaceae</taxon>
        <taxon>Rhizobium/Agrobacterium group</taxon>
        <taxon>Rhizobium</taxon>
    </lineage>
</organism>
<protein>
    <submittedName>
        <fullName evidence="2">Uncharacterized conserved protein, DUF736 family</fullName>
    </submittedName>
</protein>
<dbReference type="EMBL" id="FMAF01000031">
    <property type="protein sequence ID" value="SCB49741.1"/>
    <property type="molecule type" value="Genomic_DNA"/>
</dbReference>
<dbReference type="InterPro" id="IPR007948">
    <property type="entry name" value="DUF736"/>
</dbReference>
<feature type="region of interest" description="Disordered" evidence="1">
    <location>
        <begin position="1"/>
        <end position="25"/>
    </location>
</feature>
<dbReference type="Proteomes" id="UP000199205">
    <property type="component" value="Unassembled WGS sequence"/>
</dbReference>
<accession>A0A1C3XBZ8</accession>
<sequence length="144" mass="15585">MQIMKVDPRALKENPDRMRQSKSSPQADALMLATIKAVGIVQPPVVAPETDGGNGFTGSIRTLALNVKACIARVENSSDKGPQFRVYAGSVELGAAWQKTSEQGRDYLSVELDDPSFPAPIYAALAEVEGEDGLQLIWSRPNRD</sequence>
<evidence type="ECO:0000313" key="2">
    <source>
        <dbReference type="EMBL" id="SCB49741.1"/>
    </source>
</evidence>
<dbReference type="Pfam" id="PF05284">
    <property type="entry name" value="DUF736"/>
    <property type="match status" value="1"/>
</dbReference>
<dbReference type="AlphaFoldDB" id="A0A1C3XBZ8"/>
<gene>
    <name evidence="2" type="ORF">GA0061101_13127</name>
</gene>
<evidence type="ECO:0000313" key="3">
    <source>
        <dbReference type="Proteomes" id="UP000199205"/>
    </source>
</evidence>
<feature type="compositionally biased region" description="Basic and acidic residues" evidence="1">
    <location>
        <begin position="1"/>
        <end position="19"/>
    </location>
</feature>
<reference evidence="3" key="1">
    <citation type="submission" date="2016-08" db="EMBL/GenBank/DDBJ databases">
        <authorList>
            <person name="Varghese N."/>
            <person name="Submissions Spin"/>
        </authorList>
    </citation>
    <scope>NUCLEOTIDE SEQUENCE [LARGE SCALE GENOMIC DNA]</scope>
    <source>
        <strain evidence="3">P1-7</strain>
    </source>
</reference>
<evidence type="ECO:0000256" key="1">
    <source>
        <dbReference type="SAM" id="MobiDB-lite"/>
    </source>
</evidence>
<dbReference type="InterPro" id="IPR036086">
    <property type="entry name" value="ParB/Sulfiredoxin_sf"/>
</dbReference>
<proteinExistence type="predicted"/>
<dbReference type="SUPFAM" id="SSF110849">
    <property type="entry name" value="ParB/Sulfiredoxin"/>
    <property type="match status" value="1"/>
</dbReference>
<name>A0A1C3XBZ8_9HYPH</name>